<keyword evidence="2" id="KW-1185">Reference proteome</keyword>
<accession>A0AAE0AP09</accession>
<evidence type="ECO:0000313" key="2">
    <source>
        <dbReference type="Proteomes" id="UP001281410"/>
    </source>
</evidence>
<sequence length="122" mass="14519">MDDGAFIREVNKIFSEINEKILTFRARWSRPDPKGSTNKVISSSNLVESAIQNFPKFDRSDPKLWIRKCDRAFLLHLIPQDQKVLLASSQFEKKTEIWYQLVYARRVVVTWREFRRQLWTGS</sequence>
<dbReference type="EMBL" id="JANJYJ010000003">
    <property type="protein sequence ID" value="KAK3221636.1"/>
    <property type="molecule type" value="Genomic_DNA"/>
</dbReference>
<gene>
    <name evidence="1" type="ORF">Dsin_008661</name>
</gene>
<evidence type="ECO:0000313" key="1">
    <source>
        <dbReference type="EMBL" id="KAK3221636.1"/>
    </source>
</evidence>
<organism evidence="1 2">
    <name type="scientific">Dipteronia sinensis</name>
    <dbReference type="NCBI Taxonomy" id="43782"/>
    <lineage>
        <taxon>Eukaryota</taxon>
        <taxon>Viridiplantae</taxon>
        <taxon>Streptophyta</taxon>
        <taxon>Embryophyta</taxon>
        <taxon>Tracheophyta</taxon>
        <taxon>Spermatophyta</taxon>
        <taxon>Magnoliopsida</taxon>
        <taxon>eudicotyledons</taxon>
        <taxon>Gunneridae</taxon>
        <taxon>Pentapetalae</taxon>
        <taxon>rosids</taxon>
        <taxon>malvids</taxon>
        <taxon>Sapindales</taxon>
        <taxon>Sapindaceae</taxon>
        <taxon>Hippocastanoideae</taxon>
        <taxon>Acereae</taxon>
        <taxon>Dipteronia</taxon>
    </lineage>
</organism>
<comment type="caution">
    <text evidence="1">The sequence shown here is derived from an EMBL/GenBank/DDBJ whole genome shotgun (WGS) entry which is preliminary data.</text>
</comment>
<dbReference type="AlphaFoldDB" id="A0AAE0AP09"/>
<reference evidence="1" key="1">
    <citation type="journal article" date="2023" name="Plant J.">
        <title>Genome sequences and population genomics provide insights into the demographic history, inbreeding, and mutation load of two 'living fossil' tree species of Dipteronia.</title>
        <authorList>
            <person name="Feng Y."/>
            <person name="Comes H.P."/>
            <person name="Chen J."/>
            <person name="Zhu S."/>
            <person name="Lu R."/>
            <person name="Zhang X."/>
            <person name="Li P."/>
            <person name="Qiu J."/>
            <person name="Olsen K.M."/>
            <person name="Qiu Y."/>
        </authorList>
    </citation>
    <scope>NUCLEOTIDE SEQUENCE</scope>
    <source>
        <strain evidence="1">NBL</strain>
    </source>
</reference>
<proteinExistence type="predicted"/>
<name>A0AAE0AP09_9ROSI</name>
<dbReference type="Proteomes" id="UP001281410">
    <property type="component" value="Unassembled WGS sequence"/>
</dbReference>
<protein>
    <submittedName>
        <fullName evidence="1">Uncharacterized protein</fullName>
    </submittedName>
</protein>